<dbReference type="Proteomes" id="UP000825009">
    <property type="component" value="Chromosome"/>
</dbReference>
<keyword evidence="7" id="KW-1185">Reference proteome</keyword>
<dbReference type="Pfam" id="PF20967">
    <property type="entry name" value="MASE7"/>
    <property type="match status" value="1"/>
</dbReference>
<dbReference type="PANTHER" id="PTHR11920:SF335">
    <property type="entry name" value="GUANYLATE CYCLASE"/>
    <property type="match status" value="1"/>
</dbReference>
<evidence type="ECO:0000313" key="7">
    <source>
        <dbReference type="Proteomes" id="UP000825009"/>
    </source>
</evidence>
<keyword evidence="1" id="KW-0547">Nucleotide-binding</keyword>
<dbReference type="EMBL" id="CP079194">
    <property type="protein sequence ID" value="QXT40435.1"/>
    <property type="molecule type" value="Genomic_DNA"/>
</dbReference>
<dbReference type="Pfam" id="PF00211">
    <property type="entry name" value="Guanylate_cyc"/>
    <property type="match status" value="1"/>
</dbReference>
<evidence type="ECO:0000313" key="6">
    <source>
        <dbReference type="EMBL" id="QXT40435.1"/>
    </source>
</evidence>
<feature type="transmembrane region" description="Helical" evidence="4">
    <location>
        <begin position="64"/>
        <end position="82"/>
    </location>
</feature>
<accession>A0A8F6YDG5</accession>
<dbReference type="GO" id="GO:0016849">
    <property type="term" value="F:phosphorus-oxygen lyase activity"/>
    <property type="evidence" value="ECO:0007669"/>
    <property type="project" value="InterPro"/>
</dbReference>
<feature type="transmembrane region" description="Helical" evidence="4">
    <location>
        <begin position="38"/>
        <end position="58"/>
    </location>
</feature>
<dbReference type="InterPro" id="IPR050401">
    <property type="entry name" value="Cyclic_nucleotide_synthase"/>
</dbReference>
<keyword evidence="4" id="KW-0472">Membrane</keyword>
<feature type="transmembrane region" description="Helical" evidence="4">
    <location>
        <begin position="116"/>
        <end position="132"/>
    </location>
</feature>
<organism evidence="6 7">
    <name type="scientific">Gymnodinialimonas ceratoperidinii</name>
    <dbReference type="NCBI Taxonomy" id="2856823"/>
    <lineage>
        <taxon>Bacteria</taxon>
        <taxon>Pseudomonadati</taxon>
        <taxon>Pseudomonadota</taxon>
        <taxon>Alphaproteobacteria</taxon>
        <taxon>Rhodobacterales</taxon>
        <taxon>Paracoccaceae</taxon>
        <taxon>Gymnodinialimonas</taxon>
    </lineage>
</organism>
<evidence type="ECO:0000259" key="5">
    <source>
        <dbReference type="PROSITE" id="PS50125"/>
    </source>
</evidence>
<dbReference type="RefSeq" id="WP_219003653.1">
    <property type="nucleotide sequence ID" value="NZ_CP079194.1"/>
</dbReference>
<feature type="domain" description="Guanylate cyclase" evidence="5">
    <location>
        <begin position="243"/>
        <end position="370"/>
    </location>
</feature>
<dbReference type="CDD" id="cd07302">
    <property type="entry name" value="CHD"/>
    <property type="match status" value="1"/>
</dbReference>
<comment type="similarity">
    <text evidence="3">Belongs to the adenylyl cyclase class-4/guanylyl cyclase family.</text>
</comment>
<dbReference type="GO" id="GO:0009190">
    <property type="term" value="P:cyclic nucleotide biosynthetic process"/>
    <property type="evidence" value="ECO:0007669"/>
    <property type="project" value="InterPro"/>
</dbReference>
<dbReference type="PROSITE" id="PS50125">
    <property type="entry name" value="GUANYLATE_CYCLASE_2"/>
    <property type="match status" value="1"/>
</dbReference>
<dbReference type="InterPro" id="IPR048432">
    <property type="entry name" value="MASE7"/>
</dbReference>
<dbReference type="PANTHER" id="PTHR11920">
    <property type="entry name" value="GUANYLYL CYCLASE"/>
    <property type="match status" value="1"/>
</dbReference>
<dbReference type="KEGG" id="gce:KYE46_04080"/>
<dbReference type="InterPro" id="IPR018297">
    <property type="entry name" value="A/G_cyclase_CS"/>
</dbReference>
<evidence type="ECO:0000256" key="1">
    <source>
        <dbReference type="ARBA" id="ARBA00022741"/>
    </source>
</evidence>
<gene>
    <name evidence="6" type="ORF">KYE46_04080</name>
</gene>
<name>A0A8F6YDG5_9RHOB</name>
<keyword evidence="4" id="KW-1133">Transmembrane helix</keyword>
<keyword evidence="4" id="KW-0812">Transmembrane</keyword>
<protein>
    <submittedName>
        <fullName evidence="6">Adenylate/guanylate cyclase domain-containing protein</fullName>
    </submittedName>
</protein>
<dbReference type="InterPro" id="IPR001054">
    <property type="entry name" value="A/G_cyclase"/>
</dbReference>
<feature type="transmembrane region" description="Helical" evidence="4">
    <location>
        <begin position="139"/>
        <end position="158"/>
    </location>
</feature>
<keyword evidence="2 3" id="KW-0456">Lyase</keyword>
<dbReference type="PROSITE" id="PS00452">
    <property type="entry name" value="GUANYLATE_CYCLASE_1"/>
    <property type="match status" value="1"/>
</dbReference>
<proteinExistence type="inferred from homology"/>
<dbReference type="GO" id="GO:0035556">
    <property type="term" value="P:intracellular signal transduction"/>
    <property type="evidence" value="ECO:0007669"/>
    <property type="project" value="InterPro"/>
</dbReference>
<dbReference type="SMART" id="SM00044">
    <property type="entry name" value="CYCc"/>
    <property type="match status" value="1"/>
</dbReference>
<dbReference type="AlphaFoldDB" id="A0A8F6YDG5"/>
<evidence type="ECO:0000256" key="3">
    <source>
        <dbReference type="RuleBase" id="RU000405"/>
    </source>
</evidence>
<evidence type="ECO:0000256" key="4">
    <source>
        <dbReference type="SAM" id="Phobius"/>
    </source>
</evidence>
<sequence length="417" mass="45745">MQSRVYLEKWRLPDWMVWYVSYGTEGLHGPELRQRRTLNVISALIPLSGSSYAALYLWIDAPGLWPAAAAVSLFGLFLLWPMIAARNMLAAWIFGATLAVVVQAILVWLLGRGSGLHLYFLSIPVIAIVCFGTRHAGWLVGLVLICAAAMVYSEMFITDPAPFIRVSDGLLTFLQVSAFVVVTCFATLGVYVGFIHADRAERSLEAEYARSEDLLYSLLPREIAGRLKAEPHATIADSLPNVAIVFADIADFTPLSIRLDPREIVDLLNTVFTEFDALADRHQMEKIKTIGDAYMVAAGMPNAVGDPAHRAADMALDMLKVARTSAAFLPDGFEIRIGLHVGPVVAGVIGNRKLFYDVWGETVNTASRMESYSAPGRILVTPAARAQLGSDFTFEKRGEIDVKGIGPVETWWLTARA</sequence>
<evidence type="ECO:0000256" key="2">
    <source>
        <dbReference type="ARBA" id="ARBA00023239"/>
    </source>
</evidence>
<dbReference type="GO" id="GO:0000166">
    <property type="term" value="F:nucleotide binding"/>
    <property type="evidence" value="ECO:0007669"/>
    <property type="project" value="UniProtKB-KW"/>
</dbReference>
<feature type="transmembrane region" description="Helical" evidence="4">
    <location>
        <begin position="89"/>
        <end position="110"/>
    </location>
</feature>
<feature type="transmembrane region" description="Helical" evidence="4">
    <location>
        <begin position="170"/>
        <end position="194"/>
    </location>
</feature>
<reference evidence="6 7" key="1">
    <citation type="submission" date="2021-07" db="EMBL/GenBank/DDBJ databases">
        <title>A novel Jannaschia species isolated from marine dinoflagellate Ceratoperidinium margalefii.</title>
        <authorList>
            <person name="Jiang Y."/>
            <person name="Li Z."/>
        </authorList>
    </citation>
    <scope>NUCLEOTIDE SEQUENCE [LARGE SCALE GENOMIC DNA]</scope>
    <source>
        <strain evidence="6 7">J12C1-MA-4</strain>
    </source>
</reference>